<comment type="caution">
    <text evidence="3">The sequence shown here is derived from an EMBL/GenBank/DDBJ whole genome shotgun (WGS) entry which is preliminary data.</text>
</comment>
<organism evidence="3 4">
    <name type="scientific">Lentisphaera araneosa HTCC2155</name>
    <dbReference type="NCBI Taxonomy" id="313628"/>
    <lineage>
        <taxon>Bacteria</taxon>
        <taxon>Pseudomonadati</taxon>
        <taxon>Lentisphaerota</taxon>
        <taxon>Lentisphaeria</taxon>
        <taxon>Lentisphaerales</taxon>
        <taxon>Lentisphaeraceae</taxon>
        <taxon>Lentisphaera</taxon>
    </lineage>
</organism>
<dbReference type="InterPro" id="IPR007421">
    <property type="entry name" value="Schlafen_AlbA_2_dom"/>
</dbReference>
<feature type="transmembrane region" description="Helical" evidence="1">
    <location>
        <begin position="12"/>
        <end position="36"/>
    </location>
</feature>
<evidence type="ECO:0000256" key="1">
    <source>
        <dbReference type="SAM" id="Phobius"/>
    </source>
</evidence>
<keyword evidence="4" id="KW-1185">Reference proteome</keyword>
<dbReference type="STRING" id="313628.LNTAR_15677"/>
<accession>A6DMD3</accession>
<evidence type="ECO:0000313" key="3">
    <source>
        <dbReference type="EMBL" id="EDM27123.1"/>
    </source>
</evidence>
<dbReference type="Pfam" id="PF04326">
    <property type="entry name" value="SLFN_AlbA_2"/>
    <property type="match status" value="1"/>
</dbReference>
<feature type="transmembrane region" description="Helical" evidence="1">
    <location>
        <begin position="65"/>
        <end position="86"/>
    </location>
</feature>
<name>A6DMD3_9BACT</name>
<proteinExistence type="predicted"/>
<dbReference type="Proteomes" id="UP000004947">
    <property type="component" value="Unassembled WGS sequence"/>
</dbReference>
<feature type="domain" description="Schlafen AlbA-2" evidence="2">
    <location>
        <begin position="115"/>
        <end position="171"/>
    </location>
</feature>
<gene>
    <name evidence="3" type="ORF">LNTAR_15677</name>
</gene>
<evidence type="ECO:0000259" key="2">
    <source>
        <dbReference type="Pfam" id="PF04326"/>
    </source>
</evidence>
<reference evidence="3 4" key="1">
    <citation type="journal article" date="2010" name="J. Bacteriol.">
        <title>Genome sequence of Lentisphaera araneosa HTCC2155T, the type species of the order Lentisphaerales in the phylum Lentisphaerae.</title>
        <authorList>
            <person name="Thrash J.C."/>
            <person name="Cho J.C."/>
            <person name="Vergin K.L."/>
            <person name="Morris R.M."/>
            <person name="Giovannoni S.J."/>
        </authorList>
    </citation>
    <scope>NUCLEOTIDE SEQUENCE [LARGE SCALE GENOMIC DNA]</scope>
    <source>
        <strain evidence="3 4">HTCC2155</strain>
    </source>
</reference>
<dbReference type="OrthoDB" id="9807907at2"/>
<evidence type="ECO:0000313" key="4">
    <source>
        <dbReference type="Proteomes" id="UP000004947"/>
    </source>
</evidence>
<dbReference type="eggNOG" id="COG2865">
    <property type="taxonomic scope" value="Bacteria"/>
</dbReference>
<dbReference type="EMBL" id="ABCK01000011">
    <property type="protein sequence ID" value="EDM27123.1"/>
    <property type="molecule type" value="Genomic_DNA"/>
</dbReference>
<sequence>MRNRVLSKKVLGSFIPMGAIIGVFVFKPLVGLFIWLEFELPANPDVPLPTYLTKVMLRSFNPDTILVTLSFAIVGMIIGFMFWFYLKEIAKREQLIDFLSNQPGQDLDALIKGGENDVLEFKSSMRWDYKNEKLNKALEMVIIKTLAGFMNTRGGTLLIGIDDDGVILGLDQD</sequence>
<keyword evidence="1" id="KW-1133">Transmembrane helix</keyword>
<dbReference type="RefSeq" id="WP_007279031.1">
    <property type="nucleotide sequence ID" value="NZ_ABCK01000011.1"/>
</dbReference>
<dbReference type="InterPro" id="IPR038461">
    <property type="entry name" value="Schlafen_AlbA_2_dom_sf"/>
</dbReference>
<keyword evidence="1" id="KW-0812">Transmembrane</keyword>
<dbReference type="AlphaFoldDB" id="A6DMD3"/>
<protein>
    <recommendedName>
        <fullName evidence="2">Schlafen AlbA-2 domain-containing protein</fullName>
    </recommendedName>
</protein>
<dbReference type="Gene3D" id="3.30.950.30">
    <property type="entry name" value="Schlafen, AAA domain"/>
    <property type="match status" value="1"/>
</dbReference>
<keyword evidence="1" id="KW-0472">Membrane</keyword>